<feature type="region of interest" description="Disordered" evidence="9">
    <location>
        <begin position="1027"/>
        <end position="1091"/>
    </location>
</feature>
<keyword evidence="2 10" id="KW-0812">Transmembrane</keyword>
<feature type="transmembrane region" description="Helical" evidence="10">
    <location>
        <begin position="1545"/>
        <end position="1562"/>
    </location>
</feature>
<keyword evidence="8" id="KW-0175">Coiled coil</keyword>
<organism evidence="12 13">
    <name type="scientific">Orchesella dallaii</name>
    <dbReference type="NCBI Taxonomy" id="48710"/>
    <lineage>
        <taxon>Eukaryota</taxon>
        <taxon>Metazoa</taxon>
        <taxon>Ecdysozoa</taxon>
        <taxon>Arthropoda</taxon>
        <taxon>Hexapoda</taxon>
        <taxon>Collembola</taxon>
        <taxon>Entomobryomorpha</taxon>
        <taxon>Entomobryoidea</taxon>
        <taxon>Orchesellidae</taxon>
        <taxon>Orchesellinae</taxon>
        <taxon>Orchesella</taxon>
    </lineage>
</organism>
<keyword evidence="7" id="KW-0406">Ion transport</keyword>
<feature type="transmembrane region" description="Helical" evidence="10">
    <location>
        <begin position="1300"/>
        <end position="1319"/>
    </location>
</feature>
<feature type="transmembrane region" description="Helical" evidence="10">
    <location>
        <begin position="1700"/>
        <end position="1726"/>
    </location>
</feature>
<evidence type="ECO:0000256" key="1">
    <source>
        <dbReference type="ARBA" id="ARBA00004141"/>
    </source>
</evidence>
<evidence type="ECO:0000256" key="5">
    <source>
        <dbReference type="ARBA" id="ARBA00023136"/>
    </source>
</evidence>
<feature type="compositionally biased region" description="Low complexity" evidence="9">
    <location>
        <begin position="1034"/>
        <end position="1053"/>
    </location>
</feature>
<keyword evidence="7" id="KW-0407">Ion channel</keyword>
<feature type="transmembrane region" description="Helical" evidence="10">
    <location>
        <begin position="336"/>
        <end position="357"/>
    </location>
</feature>
<feature type="transmembrane region" description="Helical" evidence="10">
    <location>
        <begin position="377"/>
        <end position="403"/>
    </location>
</feature>
<comment type="caution">
    <text evidence="12">The sequence shown here is derived from an EMBL/GenBank/DDBJ whole genome shotgun (WGS) entry which is preliminary data.</text>
</comment>
<feature type="domain" description="Ion transport" evidence="11">
    <location>
        <begin position="1164"/>
        <end position="1435"/>
    </location>
</feature>
<dbReference type="InterPro" id="IPR043203">
    <property type="entry name" value="VGCC_Ca_Na"/>
</dbReference>
<proteinExistence type="inferred from homology"/>
<keyword evidence="7" id="KW-0109">Calcium transport</keyword>
<accession>A0ABP1QSY7</accession>
<dbReference type="PANTHER" id="PTHR10037:SF230">
    <property type="entry name" value="CA[2+]-CHANNEL PROTEIN ALPHA[[1]] SUBUNIT T, ISOFORM F"/>
    <property type="match status" value="1"/>
</dbReference>
<evidence type="ECO:0000256" key="7">
    <source>
        <dbReference type="RuleBase" id="RU003808"/>
    </source>
</evidence>
<keyword evidence="7" id="KW-0107">Calcium channel</keyword>
<keyword evidence="4 10" id="KW-1133">Transmembrane helix</keyword>
<dbReference type="Proteomes" id="UP001642540">
    <property type="component" value="Unassembled WGS sequence"/>
</dbReference>
<reference evidence="12 13" key="1">
    <citation type="submission" date="2024-08" db="EMBL/GenBank/DDBJ databases">
        <authorList>
            <person name="Cucini C."/>
            <person name="Frati F."/>
        </authorList>
    </citation>
    <scope>NUCLEOTIDE SEQUENCE [LARGE SCALE GENOMIC DNA]</scope>
</reference>
<evidence type="ECO:0000256" key="10">
    <source>
        <dbReference type="SAM" id="Phobius"/>
    </source>
</evidence>
<evidence type="ECO:0000256" key="6">
    <source>
        <dbReference type="ARBA" id="ARBA00023180"/>
    </source>
</evidence>
<feature type="transmembrane region" description="Helical" evidence="10">
    <location>
        <begin position="52"/>
        <end position="70"/>
    </location>
</feature>
<dbReference type="InterPro" id="IPR005445">
    <property type="entry name" value="VDCC_T_a1"/>
</dbReference>
<feature type="transmembrane region" description="Helical" evidence="10">
    <location>
        <begin position="789"/>
        <end position="806"/>
    </location>
</feature>
<evidence type="ECO:0000256" key="2">
    <source>
        <dbReference type="ARBA" id="ARBA00022692"/>
    </source>
</evidence>
<feature type="coiled-coil region" evidence="8">
    <location>
        <begin position="1726"/>
        <end position="1763"/>
    </location>
</feature>
<dbReference type="InterPro" id="IPR005821">
    <property type="entry name" value="Ion_trans_dom"/>
</dbReference>
<feature type="domain" description="Ion transport" evidence="11">
    <location>
        <begin position="614"/>
        <end position="859"/>
    </location>
</feature>
<feature type="domain" description="Ion transport" evidence="11">
    <location>
        <begin position="46"/>
        <end position="410"/>
    </location>
</feature>
<dbReference type="PRINTS" id="PR01629">
    <property type="entry name" value="TVDCCALPHA1"/>
</dbReference>
<evidence type="ECO:0000313" key="12">
    <source>
        <dbReference type="EMBL" id="CAL8111173.1"/>
    </source>
</evidence>
<evidence type="ECO:0000259" key="11">
    <source>
        <dbReference type="Pfam" id="PF00520"/>
    </source>
</evidence>
<comment type="similarity">
    <text evidence="7">Belongs to the calcium channel alpha-1 subunit (TC 1.A.1.11) family.</text>
</comment>
<sequence length="1797" mass="203302">MELDVEDDEAENVSDELPFPGFQKISIRCLKQKHPLRYTCLRMITNPWFERISILVILINCVTLGMYRPCEDDSKCTTPRCQVLQKLDDCIFAFFTLEMCIKMIAMGMVGQGAYFSEKWNWLDCFIIVMGLVEYCLPDVDSVNLTAIRTIRVLRPLRAINRIPSMRILVMLLLDTLPMLGNVLLLCFFVFFIFGIIGVQLWAGTLRQRCFLVLAPDVTTLEEDVYEIQYKTNDNRTGAYRPKPFYKERVPNLQPLSMYYRINEGQQDKDYICSLPKDSGMHLCDDLGIPASRHKHNSSLICTLDALPHSPNLSNATHCINWNKYYRNCRPGDKNPFQGAISFDNIGLAWVAIFLVISLEGWTDIMYYVQDSHSFWDWIYFVLLIVIGSFFMINLCLVVIATQFSETKKREMERMRIERARFTSTSTLTAIEHASCYSEIVKMVAHWIRKTKRKIRRKFKRQEVGGGTIDLSLVRGLRGEHDQIRVEQEISGSKRPSAGLTCPQLLALGGAIGALPQVALGNANLVGLPDWKELSSSLRKARPISLSAPILTVTSAPGSPNSILAAPKSPQARSRRHHHKSHDSSGSDIFSASQHRNSKELGPVRAFVRNIVESKPFQQGILGAILINTLSMGVEYHAQPDWLTATVEMSNLVFSGVFFVEMLLKLTSYGIVGYVSNGFDVFDGIIVILSVVEIIQGIIDGNHGGGGGALSVLRTFRLLRILKLVRFLPNLRRQLVVMLKTMDNVAVFFGLLVLFIFIFSILGMNLFGCKFCADAPDPVSGIMMKHCDRKNFDSLLWALVTVFQILTQEDWNVVLFNGMEKTSPWAALYFVALMTFGNYVLFNLLVAILVEGFSSERQEREQRQLRELEHEERKRLQLANKLGLLGNELPNKDAANNGDGDCGMGIVTIPLTSIDSPPMVPALTAPVRNNNSHNNQNHSLSKYQPSPGCSAGLVPAPVIITHTAATPEGSPHPESRPGSVINLNNINVNITVPAISSQVSFSSLNSSSYLHPSPSPIDIHLPHMSPNSLSPYNLTPPNLSPQSLSPLPSPSRSPCLKRAKSWREERQQRKKERRCSLSPNLKMNDHSHLNHNNNNNIHNSWCESRCGSQGGTPPSPSLVGSAKLTPFKLQCQDTLRWMRERREYTFFMFPAESRFRHRCLVIVKHPMFDKIILLFIAMNCITLAMERPSIPPESFERQLLAVSNDVFTVLFLAEMSLKVIALGGFAQYFKSGWNVMDGVLVSVSVVDQIMSFFMDSPRIFGILRVFRLLRSLRPLRVINRAPGLKLVVQTLLSSLRPIGNIVLICCTFFIIFGILGVQLFKGKFYYCNGEPEGLKNVTNRKECEAVAGNEWVNQKYNFDNLGQALMALFVLSSKDGWVGIMYSGLDATGVDQQPVENFNEWRLLYFISFLLLVGFFVLNMFVGVVVENFHRCREEQEKEERALRAIKRAHKLEKRRRKMRAPPYWANYGKYHRWIHGLVTSKYFDLAIAGVIGLNVVTMAMEFYMMPSELEYILKLFNYFFTTVFVMELALKLCALGFQRYFRSKWNILDVFIVILSILGIILEKMESDLIPINPTIMRVMRVLRIARVLKLLKMASGIRALLDTVMQALPQVGNLGLLFFLLFFIFSALGVELFGKLECSKENPCEGLGEHANFNHFGMAFLTLFRVATGDNWNGIMKDTLREKCDSSPQCFKNCCISTIVAPLFFVVFVLLAQFVLVNVVVAVLMKHLEESHKQMEDDLDIEAELEAELAAQEELMANLEEDEPDSSETSPKYIRMAKVSSLPDNFVYTYFENKSK</sequence>
<evidence type="ECO:0000256" key="9">
    <source>
        <dbReference type="SAM" id="MobiDB-lite"/>
    </source>
</evidence>
<dbReference type="EMBL" id="CAXLJM020000046">
    <property type="protein sequence ID" value="CAL8111173.1"/>
    <property type="molecule type" value="Genomic_DNA"/>
</dbReference>
<feature type="transmembrane region" description="Helical" evidence="10">
    <location>
        <begin position="91"/>
        <end position="113"/>
    </location>
</feature>
<dbReference type="Gene3D" id="1.20.120.350">
    <property type="entry name" value="Voltage-gated potassium channels. Chain C"/>
    <property type="match status" value="4"/>
</dbReference>
<keyword evidence="7" id="KW-0813">Transport</keyword>
<feature type="transmembrane region" description="Helical" evidence="10">
    <location>
        <begin position="182"/>
        <end position="202"/>
    </location>
</feature>
<keyword evidence="7" id="KW-0851">Voltage-gated channel</keyword>
<feature type="transmembrane region" description="Helical" evidence="10">
    <location>
        <begin position="1515"/>
        <end position="1533"/>
    </location>
</feature>
<protein>
    <recommendedName>
        <fullName evidence="7">Voltage-dependent T-type calcium channel subunit alpha</fullName>
    </recommendedName>
</protein>
<evidence type="ECO:0000256" key="3">
    <source>
        <dbReference type="ARBA" id="ARBA00022737"/>
    </source>
</evidence>
<dbReference type="SUPFAM" id="SSF81324">
    <property type="entry name" value="Voltage-gated potassium channels"/>
    <property type="match status" value="4"/>
</dbReference>
<keyword evidence="7" id="KW-0106">Calcium</keyword>
<feature type="transmembrane region" description="Helical" evidence="10">
    <location>
        <begin position="1482"/>
        <end position="1503"/>
    </location>
</feature>
<evidence type="ECO:0000256" key="4">
    <source>
        <dbReference type="ARBA" id="ARBA00022989"/>
    </source>
</evidence>
<keyword evidence="3" id="KW-0677">Repeat</keyword>
<feature type="domain" description="Ion transport" evidence="11">
    <location>
        <begin position="1480"/>
        <end position="1735"/>
    </location>
</feature>
<keyword evidence="5 10" id="KW-0472">Membrane</keyword>
<feature type="transmembrane region" description="Helical" evidence="10">
    <location>
        <begin position="1402"/>
        <end position="1425"/>
    </location>
</feature>
<keyword evidence="13" id="KW-1185">Reference proteome</keyword>
<feature type="transmembrane region" description="Helical" evidence="10">
    <location>
        <begin position="826"/>
        <end position="849"/>
    </location>
</feature>
<dbReference type="PANTHER" id="PTHR10037">
    <property type="entry name" value="VOLTAGE-GATED CATION CHANNEL CALCIUM AND SODIUM"/>
    <property type="match status" value="1"/>
</dbReference>
<dbReference type="InterPro" id="IPR002077">
    <property type="entry name" value="VDCCAlpha1"/>
</dbReference>
<gene>
    <name evidence="12" type="ORF">ODALV1_LOCUS14797</name>
</gene>
<name>A0ABP1QSY7_9HEXA</name>
<dbReference type="Gene3D" id="1.10.287.70">
    <property type="match status" value="4"/>
</dbReference>
<feature type="transmembrane region" description="Helical" evidence="10">
    <location>
        <begin position="1614"/>
        <end position="1635"/>
    </location>
</feature>
<feature type="transmembrane region" description="Helical" evidence="10">
    <location>
        <begin position="651"/>
        <end position="671"/>
    </location>
</feature>
<evidence type="ECO:0000313" key="13">
    <source>
        <dbReference type="Proteomes" id="UP001642540"/>
    </source>
</evidence>
<dbReference type="Pfam" id="PF00520">
    <property type="entry name" value="Ion_trans"/>
    <property type="match status" value="4"/>
</dbReference>
<keyword evidence="6" id="KW-0325">Glycoprotein</keyword>
<feature type="transmembrane region" description="Helical" evidence="10">
    <location>
        <begin position="744"/>
        <end position="768"/>
    </location>
</feature>
<dbReference type="PRINTS" id="PR00167">
    <property type="entry name" value="CACHANNEL"/>
</dbReference>
<comment type="function">
    <text evidence="7">Voltage-sensitive calcium channels (VSCC) mediate the entry of calcium ions into excitable cells and are also involved in a variety of calcium-dependent processes, including muscle contraction, hormone or neurotransmitter release, gene expression, cell motility, cell division and cell death. This channel gives rise to T-type calcium currents. T-type calcium channels belong to the "low-voltage activated (LVA)" group and are strongly blocked by nickel and mibefradil. A particularity of this type of channels is an opening at quite negative potentials, and a voltage-dependent inactivation. T-type channels serve pacemaking functions in both central neurons and cardiac nodal cells and support calcium signaling in secretory cells and vascular smooth muscle. They may also be involved in the modulation of firing patterns of neurons which is important for information processing as well as in cell growth processes.</text>
</comment>
<evidence type="ECO:0000256" key="8">
    <source>
        <dbReference type="SAM" id="Coils"/>
    </source>
</evidence>
<comment type="subcellular location">
    <subcellularLocation>
        <location evidence="1 7">Membrane</location>
        <topology evidence="1 7">Multi-pass membrane protein</topology>
    </subcellularLocation>
</comment>
<dbReference type="InterPro" id="IPR027359">
    <property type="entry name" value="Volt_channel_dom_sf"/>
</dbReference>
<feature type="region of interest" description="Disordered" evidence="9">
    <location>
        <begin position="558"/>
        <end position="590"/>
    </location>
</feature>